<dbReference type="PANTHER" id="PTHR43213:SF5">
    <property type="entry name" value="BIFUNCTIONAL DTTP_UTP PYROPHOSPHATASE_METHYLTRANSFERASE PROTEIN-RELATED"/>
    <property type="match status" value="1"/>
</dbReference>
<evidence type="ECO:0000313" key="6">
    <source>
        <dbReference type="Proteomes" id="UP000588277"/>
    </source>
</evidence>
<keyword evidence="2 3" id="KW-0378">Hydrolase</keyword>
<dbReference type="HAMAP" id="MF_00528">
    <property type="entry name" value="Maf"/>
    <property type="match status" value="1"/>
</dbReference>
<comment type="function">
    <text evidence="3">Nucleoside triphosphate pyrophosphatase. May have a dual role in cell division arrest and in preventing the incorporation of modified nucleotides into cellular nucleic acids.</text>
</comment>
<dbReference type="InterPro" id="IPR020084">
    <property type="entry name" value="NUDIX_hydrolase_CS"/>
</dbReference>
<proteinExistence type="inferred from homology"/>
<dbReference type="PROSITE" id="PS00893">
    <property type="entry name" value="NUDIX_BOX"/>
    <property type="match status" value="1"/>
</dbReference>
<evidence type="ECO:0000256" key="3">
    <source>
        <dbReference type="HAMAP-Rule" id="MF_00528"/>
    </source>
</evidence>
<comment type="caution">
    <text evidence="3">Lacks conserved residue(s) required for the propagation of feature annotation.</text>
</comment>
<dbReference type="InterPro" id="IPR000086">
    <property type="entry name" value="NUDIX_hydrolase_dom"/>
</dbReference>
<dbReference type="InterPro" id="IPR003697">
    <property type="entry name" value="Maf-like"/>
</dbReference>
<evidence type="ECO:0000256" key="1">
    <source>
        <dbReference type="ARBA" id="ARBA00001968"/>
    </source>
</evidence>
<dbReference type="InterPro" id="IPR015797">
    <property type="entry name" value="NUDIX_hydrolase-like_dom_sf"/>
</dbReference>
<comment type="catalytic activity">
    <reaction evidence="3">
        <text>a ribonucleoside 5'-triphosphate + H2O = a ribonucleoside 5'-phosphate + diphosphate + H(+)</text>
        <dbReference type="Rhea" id="RHEA:23996"/>
        <dbReference type="ChEBI" id="CHEBI:15377"/>
        <dbReference type="ChEBI" id="CHEBI:15378"/>
        <dbReference type="ChEBI" id="CHEBI:33019"/>
        <dbReference type="ChEBI" id="CHEBI:58043"/>
        <dbReference type="ChEBI" id="CHEBI:61557"/>
        <dbReference type="EC" id="3.6.1.9"/>
    </reaction>
</comment>
<dbReference type="SUPFAM" id="SSF52972">
    <property type="entry name" value="ITPase-like"/>
    <property type="match status" value="1"/>
</dbReference>
<comment type="catalytic activity">
    <reaction evidence="3">
        <text>a 2'-deoxyribonucleoside 5'-triphosphate + H2O = a 2'-deoxyribonucleoside 5'-phosphate + diphosphate + H(+)</text>
        <dbReference type="Rhea" id="RHEA:44644"/>
        <dbReference type="ChEBI" id="CHEBI:15377"/>
        <dbReference type="ChEBI" id="CHEBI:15378"/>
        <dbReference type="ChEBI" id="CHEBI:33019"/>
        <dbReference type="ChEBI" id="CHEBI:61560"/>
        <dbReference type="ChEBI" id="CHEBI:65317"/>
        <dbReference type="EC" id="3.6.1.9"/>
    </reaction>
</comment>
<dbReference type="SUPFAM" id="SSF55811">
    <property type="entry name" value="Nudix"/>
    <property type="match status" value="1"/>
</dbReference>
<dbReference type="Pfam" id="PF00293">
    <property type="entry name" value="NUDIX"/>
    <property type="match status" value="1"/>
</dbReference>
<dbReference type="InterPro" id="IPR029001">
    <property type="entry name" value="ITPase-like_fam"/>
</dbReference>
<accession>A0A7Y0I0A5</accession>
<evidence type="ECO:0000259" key="4">
    <source>
        <dbReference type="PROSITE" id="PS51462"/>
    </source>
</evidence>
<sequence length="438" mass="47803">MAIPLILASKSRPRRDVLYNAGICATIRVSHVDEPAVVAHEASRLGMTVAELPVQSQVLILGQAKAQAVYDATCEVREAAARATGELQVCRPLREGFDVIAEREPILDAIERHGGMAVSRRGPLILGCDSMFCLGDQAYGKPHDADHARERLREMRGRTGTLWTGHCLIDVATGRTVRAVSHSEVTFSNYTDAEIERYIATGEPLEVAGSFTLEGFGGSFIDSIQGDPSGVIGLSLPTFRRLVEQLGYSVTDLWNLNREQQLGINPDDPKAPRDNVHQPGDGWIECACGKRHWGTNGASGVLLARRDPASGDVTEVLLQHRALWSAEGGTWGAPGGATADGESPLEGALRESYEEANIRPEDIDVVGSYLEDHGSWGYTTVFAFEKPGHTVEPRANDDESMEVEWVPLEKVKDLTLISAMQRDWPQFTARLQDISHAM</sequence>
<dbReference type="NCBIfam" id="TIGR00172">
    <property type="entry name" value="maf"/>
    <property type="match status" value="1"/>
</dbReference>
<feature type="domain" description="Nudix hydrolase" evidence="4">
    <location>
        <begin position="294"/>
        <end position="433"/>
    </location>
</feature>
<keyword evidence="3" id="KW-0546">Nucleotide metabolism</keyword>
<dbReference type="GO" id="GO:0005737">
    <property type="term" value="C:cytoplasm"/>
    <property type="evidence" value="ECO:0007669"/>
    <property type="project" value="UniProtKB-SubCell"/>
</dbReference>
<feature type="active site" description="Proton acceptor" evidence="3">
    <location>
        <position position="129"/>
    </location>
</feature>
<comment type="subcellular location">
    <subcellularLocation>
        <location evidence="3">Cytoplasm</location>
    </subcellularLocation>
</comment>
<dbReference type="AlphaFoldDB" id="A0A7Y0I0A5"/>
<evidence type="ECO:0000313" key="5">
    <source>
        <dbReference type="EMBL" id="NMN01105.1"/>
    </source>
</evidence>
<name>A0A7Y0I0A5_9BIFI</name>
<protein>
    <recommendedName>
        <fullName evidence="3">Nucleoside triphosphate pyrophosphatase</fullName>
        <ecNumber evidence="3">3.6.1.9</ecNumber>
    </recommendedName>
    <alternativeName>
        <fullName evidence="3">Nucleotide pyrophosphatase</fullName>
        <shortName evidence="3">Nucleotide PPase</shortName>
    </alternativeName>
</protein>
<gene>
    <name evidence="5" type="ORF">G1C96_1688</name>
</gene>
<dbReference type="Gene3D" id="3.90.79.10">
    <property type="entry name" value="Nucleoside Triphosphate Pyrophosphohydrolase"/>
    <property type="match status" value="1"/>
</dbReference>
<dbReference type="PROSITE" id="PS51462">
    <property type="entry name" value="NUDIX"/>
    <property type="match status" value="1"/>
</dbReference>
<dbReference type="GO" id="GO:0009117">
    <property type="term" value="P:nucleotide metabolic process"/>
    <property type="evidence" value="ECO:0007669"/>
    <property type="project" value="UniProtKB-KW"/>
</dbReference>
<dbReference type="Proteomes" id="UP000588277">
    <property type="component" value="Unassembled WGS sequence"/>
</dbReference>
<evidence type="ECO:0000256" key="2">
    <source>
        <dbReference type="ARBA" id="ARBA00022801"/>
    </source>
</evidence>
<comment type="cofactor">
    <cofactor evidence="1 3">
        <name>a divalent metal cation</name>
        <dbReference type="ChEBI" id="CHEBI:60240"/>
    </cofactor>
</comment>
<reference evidence="5 6" key="1">
    <citation type="submission" date="2020-02" db="EMBL/GenBank/DDBJ databases">
        <title>Characterization of phylogenetic diversity of novel bifidobacterial species isolated in Czech ZOOs.</title>
        <authorList>
            <person name="Lugli G.A."/>
            <person name="Vera N.B."/>
            <person name="Ventura M."/>
        </authorList>
    </citation>
    <scope>NUCLEOTIDE SEQUENCE [LARGE SCALE GENOMIC DNA]</scope>
    <source>
        <strain evidence="5 6">DSM 109958</strain>
    </source>
</reference>
<keyword evidence="3" id="KW-0963">Cytoplasm</keyword>
<keyword evidence="6" id="KW-1185">Reference proteome</keyword>
<comment type="similarity">
    <text evidence="3">Belongs to the Maf family.</text>
</comment>
<dbReference type="Pfam" id="PF02545">
    <property type="entry name" value="Maf"/>
    <property type="match status" value="1"/>
</dbReference>
<dbReference type="Gene3D" id="3.90.950.10">
    <property type="match status" value="1"/>
</dbReference>
<dbReference type="EMBL" id="JAAIIH010000016">
    <property type="protein sequence ID" value="NMN01105.1"/>
    <property type="molecule type" value="Genomic_DNA"/>
</dbReference>
<dbReference type="EC" id="3.6.1.9" evidence="3"/>
<organism evidence="5 6">
    <name type="scientific">Bifidobacterium moraviense</name>
    <dbReference type="NCBI Taxonomy" id="2675323"/>
    <lineage>
        <taxon>Bacteria</taxon>
        <taxon>Bacillati</taxon>
        <taxon>Actinomycetota</taxon>
        <taxon>Actinomycetes</taxon>
        <taxon>Bifidobacteriales</taxon>
        <taxon>Bifidobacteriaceae</taxon>
        <taxon>Bifidobacterium</taxon>
    </lineage>
</organism>
<comment type="caution">
    <text evidence="5">The sequence shown here is derived from an EMBL/GenBank/DDBJ whole genome shotgun (WGS) entry which is preliminary data.</text>
</comment>
<dbReference type="RefSeq" id="WP_169276188.1">
    <property type="nucleotide sequence ID" value="NZ_JAAIIH010000016.1"/>
</dbReference>
<dbReference type="PANTHER" id="PTHR43213">
    <property type="entry name" value="BIFUNCTIONAL DTTP/UTP PYROPHOSPHATASE/METHYLTRANSFERASE PROTEIN-RELATED"/>
    <property type="match status" value="1"/>
</dbReference>
<dbReference type="CDD" id="cd00555">
    <property type="entry name" value="Maf"/>
    <property type="match status" value="1"/>
</dbReference>
<dbReference type="GO" id="GO:0047429">
    <property type="term" value="F:nucleoside triphosphate diphosphatase activity"/>
    <property type="evidence" value="ECO:0007669"/>
    <property type="project" value="UniProtKB-EC"/>
</dbReference>